<dbReference type="SMART" id="SM00327">
    <property type="entry name" value="VWA"/>
    <property type="match status" value="1"/>
</dbReference>
<keyword evidence="2 5" id="KW-0812">Transmembrane</keyword>
<organism evidence="7 8">
    <name type="scientific">Brachyspira catarrhinii</name>
    <dbReference type="NCBI Taxonomy" id="2528966"/>
    <lineage>
        <taxon>Bacteria</taxon>
        <taxon>Pseudomonadati</taxon>
        <taxon>Spirochaetota</taxon>
        <taxon>Spirochaetia</taxon>
        <taxon>Brachyspirales</taxon>
        <taxon>Brachyspiraceae</taxon>
        <taxon>Brachyspira</taxon>
    </lineage>
</organism>
<dbReference type="PANTHER" id="PTHR22550">
    <property type="entry name" value="SPORE GERMINATION PROTEIN"/>
    <property type="match status" value="1"/>
</dbReference>
<evidence type="ECO:0000256" key="2">
    <source>
        <dbReference type="ARBA" id="ARBA00022692"/>
    </source>
</evidence>
<accession>A0ABY2TSF2</accession>
<evidence type="ECO:0000256" key="4">
    <source>
        <dbReference type="ARBA" id="ARBA00023136"/>
    </source>
</evidence>
<sequence length="330" mass="37227">MFFGKFNYIFLSTLLPILIILFVLSRKKANRVLSIFIKNFNFKKDKYYKRMSNLKISSVSFLIIAVAVLIFALMQPKWGIMEQKIRTESYMITILLDLSKSMEANDIYPSRLERAKLEIEDFIKSEDNLSVALVGFAGTSFIASPFTQDMETFTYILDNLNANSVTLQGTRIADALQTAKNTFNINSISRKSIILITDGEDHAGYFDSVLKELKDADIRVYTVGIGSEEGASITSDLGVSGRTVISKRDDAILRLISDSTGGKSYLSANTSLKEIFGDIKNNMDSVSSIRNNRNYKERFQIFVFISIILIMISIILNLLTQVKIKENKSL</sequence>
<keyword evidence="4 5" id="KW-0472">Membrane</keyword>
<dbReference type="InterPro" id="IPR050768">
    <property type="entry name" value="UPF0353/GerABKA_families"/>
</dbReference>
<protein>
    <submittedName>
        <fullName evidence="7">VWA domain-containing protein</fullName>
    </submittedName>
</protein>
<dbReference type="Pfam" id="PF13519">
    <property type="entry name" value="VWA_2"/>
    <property type="match status" value="1"/>
</dbReference>
<dbReference type="Gene3D" id="3.40.50.410">
    <property type="entry name" value="von Willebrand factor, type A domain"/>
    <property type="match status" value="1"/>
</dbReference>
<feature type="transmembrane region" description="Helical" evidence="5">
    <location>
        <begin position="6"/>
        <end position="24"/>
    </location>
</feature>
<evidence type="ECO:0000256" key="5">
    <source>
        <dbReference type="SAM" id="Phobius"/>
    </source>
</evidence>
<evidence type="ECO:0000259" key="6">
    <source>
        <dbReference type="PROSITE" id="PS50234"/>
    </source>
</evidence>
<dbReference type="RefSeq" id="WP_137997821.1">
    <property type="nucleotide sequence ID" value="NZ_SJDU01000065.1"/>
</dbReference>
<comment type="caution">
    <text evidence="7">The sequence shown here is derived from an EMBL/GenBank/DDBJ whole genome shotgun (WGS) entry which is preliminary data.</text>
</comment>
<keyword evidence="1" id="KW-1003">Cell membrane</keyword>
<evidence type="ECO:0000313" key="8">
    <source>
        <dbReference type="Proteomes" id="UP000310168"/>
    </source>
</evidence>
<evidence type="ECO:0000313" key="7">
    <source>
        <dbReference type="EMBL" id="TKZ35694.1"/>
    </source>
</evidence>
<gene>
    <name evidence="7" type="ORF">EZH24_03915</name>
</gene>
<proteinExistence type="predicted"/>
<dbReference type="PROSITE" id="PS50234">
    <property type="entry name" value="VWFA"/>
    <property type="match status" value="1"/>
</dbReference>
<dbReference type="EMBL" id="SJDU01000065">
    <property type="protein sequence ID" value="TKZ35694.1"/>
    <property type="molecule type" value="Genomic_DNA"/>
</dbReference>
<keyword evidence="3 5" id="KW-1133">Transmembrane helix</keyword>
<keyword evidence="8" id="KW-1185">Reference proteome</keyword>
<reference evidence="7 8" key="1">
    <citation type="journal article" date="2019" name="Anaerobe">
        <title>Brachyspira catarrhinii sp. nov., an anaerobic intestinal spirochaete isolated from vervet monkeys may have been misidentified as Brachyspira aalborgi in previous studies.</title>
        <authorList>
            <person name="Phillips N.D."/>
            <person name="La T."/>
            <person name="Hampson D.J."/>
        </authorList>
    </citation>
    <scope>NUCLEOTIDE SEQUENCE [LARGE SCALE GENOMIC DNA]</scope>
    <source>
        <strain evidence="7 8">Z12</strain>
    </source>
</reference>
<dbReference type="PANTHER" id="PTHR22550:SF5">
    <property type="entry name" value="LEUCINE ZIPPER PROTEIN 4"/>
    <property type="match status" value="1"/>
</dbReference>
<dbReference type="InterPro" id="IPR002035">
    <property type="entry name" value="VWF_A"/>
</dbReference>
<evidence type="ECO:0000256" key="3">
    <source>
        <dbReference type="ARBA" id="ARBA00022989"/>
    </source>
</evidence>
<dbReference type="InterPro" id="IPR036465">
    <property type="entry name" value="vWFA_dom_sf"/>
</dbReference>
<evidence type="ECO:0000256" key="1">
    <source>
        <dbReference type="ARBA" id="ARBA00022475"/>
    </source>
</evidence>
<dbReference type="Proteomes" id="UP000310168">
    <property type="component" value="Unassembled WGS sequence"/>
</dbReference>
<feature type="domain" description="VWFA" evidence="6">
    <location>
        <begin position="91"/>
        <end position="286"/>
    </location>
</feature>
<dbReference type="SUPFAM" id="SSF53300">
    <property type="entry name" value="vWA-like"/>
    <property type="match status" value="1"/>
</dbReference>
<feature type="transmembrane region" description="Helical" evidence="5">
    <location>
        <begin position="54"/>
        <end position="74"/>
    </location>
</feature>
<name>A0ABY2TSF2_9SPIR</name>
<feature type="transmembrane region" description="Helical" evidence="5">
    <location>
        <begin position="299"/>
        <end position="319"/>
    </location>
</feature>